<dbReference type="AlphaFoldDB" id="A0AAV3MB51"/>
<proteinExistence type="predicted"/>
<organism evidence="1 2">
    <name type="scientific">Providencia alcalifaciens 205/92</name>
    <dbReference type="NCBI Taxonomy" id="1256988"/>
    <lineage>
        <taxon>Bacteria</taxon>
        <taxon>Pseudomonadati</taxon>
        <taxon>Pseudomonadota</taxon>
        <taxon>Gammaproteobacteria</taxon>
        <taxon>Enterobacterales</taxon>
        <taxon>Morganellaceae</taxon>
        <taxon>Providencia</taxon>
    </lineage>
</organism>
<comment type="caution">
    <text evidence="1">The sequence shown here is derived from an EMBL/GenBank/DDBJ whole genome shotgun (WGS) entry which is preliminary data.</text>
</comment>
<evidence type="ECO:0000313" key="1">
    <source>
        <dbReference type="EMBL" id="EUD13029.1"/>
    </source>
</evidence>
<dbReference type="EMBL" id="JALD01000003">
    <property type="protein sequence ID" value="EUD13029.1"/>
    <property type="molecule type" value="Genomic_DNA"/>
</dbReference>
<dbReference type="Proteomes" id="UP000022311">
    <property type="component" value="Unassembled WGS sequence"/>
</dbReference>
<reference evidence="1 2" key="1">
    <citation type="submission" date="2014-01" db="EMBL/GenBank/DDBJ databases">
        <authorList>
            <person name="Durkin A.S."/>
            <person name="McCorrison J."/>
            <person name="Torralba M."/>
            <person name="Gillis M."/>
            <person name="Haft D.H."/>
            <person name="Methe B."/>
            <person name="Sutton G."/>
            <person name="Nelson K.E."/>
        </authorList>
    </citation>
    <scope>NUCLEOTIDE SEQUENCE [LARGE SCALE GENOMIC DNA]</scope>
    <source>
        <strain evidence="1 2">205/92</strain>
    </source>
</reference>
<gene>
    <name evidence="1" type="ORF">HMPREF1563_1093</name>
</gene>
<protein>
    <submittedName>
        <fullName evidence="1">Uncharacterized protein</fullName>
    </submittedName>
</protein>
<accession>A0AAV3MB51</accession>
<sequence>MGIVNPIFSENRSYADKTIKMVWFLNFKPILGQKISAKNI</sequence>
<name>A0AAV3MB51_9GAMM</name>
<evidence type="ECO:0000313" key="2">
    <source>
        <dbReference type="Proteomes" id="UP000022311"/>
    </source>
</evidence>